<dbReference type="EMBL" id="CAJNDS010002608">
    <property type="protein sequence ID" value="CAE7543418.1"/>
    <property type="molecule type" value="Genomic_DNA"/>
</dbReference>
<protein>
    <submittedName>
        <fullName evidence="1">Uncharacterized protein</fullName>
    </submittedName>
</protein>
<gene>
    <name evidence="1" type="ORF">SNAT2548_LOCUS30472</name>
</gene>
<organism evidence="1 2">
    <name type="scientific">Symbiodinium natans</name>
    <dbReference type="NCBI Taxonomy" id="878477"/>
    <lineage>
        <taxon>Eukaryota</taxon>
        <taxon>Sar</taxon>
        <taxon>Alveolata</taxon>
        <taxon>Dinophyceae</taxon>
        <taxon>Suessiales</taxon>
        <taxon>Symbiodiniaceae</taxon>
        <taxon>Symbiodinium</taxon>
    </lineage>
</organism>
<dbReference type="AlphaFoldDB" id="A0A812TYF6"/>
<comment type="caution">
    <text evidence="1">The sequence shown here is derived from an EMBL/GenBank/DDBJ whole genome shotgun (WGS) entry which is preliminary data.</text>
</comment>
<evidence type="ECO:0000313" key="1">
    <source>
        <dbReference type="EMBL" id="CAE7543418.1"/>
    </source>
</evidence>
<dbReference type="Proteomes" id="UP000604046">
    <property type="component" value="Unassembled WGS sequence"/>
</dbReference>
<reference evidence="1" key="1">
    <citation type="submission" date="2021-02" db="EMBL/GenBank/DDBJ databases">
        <authorList>
            <person name="Dougan E. K."/>
            <person name="Rhodes N."/>
            <person name="Thang M."/>
            <person name="Chan C."/>
        </authorList>
    </citation>
    <scope>NUCLEOTIDE SEQUENCE</scope>
</reference>
<evidence type="ECO:0000313" key="2">
    <source>
        <dbReference type="Proteomes" id="UP000604046"/>
    </source>
</evidence>
<keyword evidence="2" id="KW-1185">Reference proteome</keyword>
<sequence length="134" mass="14856">MQEEGWHPVVDVGCRGMLSPAGSAARSPDLFLDFRRWSYWWVCMQNHATNPWLPRTSLLETVAASRQQLLHRNRAGPHHGSFGMATLRSSDGAPEGRRSVCCGHPQRRTRCQPCQAPNISKLATSAITADVDSC</sequence>
<accession>A0A812TYF6</accession>
<name>A0A812TYF6_9DINO</name>
<proteinExistence type="predicted"/>